<proteinExistence type="predicted"/>
<gene>
    <name evidence="1" type="ORF">SAMN05444271_1194</name>
</gene>
<dbReference type="EMBL" id="FNYR01000019">
    <property type="protein sequence ID" value="SEJ06636.1"/>
    <property type="molecule type" value="Genomic_DNA"/>
</dbReference>
<dbReference type="KEGG" id="hae:halTADL_1509"/>
<reference evidence="1 2" key="1">
    <citation type="submission" date="2016-10" db="EMBL/GenBank/DDBJ databases">
        <authorList>
            <person name="de Groot N.N."/>
        </authorList>
    </citation>
    <scope>NUCLEOTIDE SEQUENCE [LARGE SCALE GENOMIC DNA]</scope>
    <source>
        <strain evidence="1 2">DSM 22187</strain>
    </source>
</reference>
<name>A0A1H6VSD6_9EURY</name>
<protein>
    <submittedName>
        <fullName evidence="1">Uncharacterized protein</fullName>
    </submittedName>
</protein>
<evidence type="ECO:0000313" key="2">
    <source>
        <dbReference type="Proteomes" id="UP000198888"/>
    </source>
</evidence>
<accession>A0A2H4Q1M1</accession>
<dbReference type="OrthoDB" id="258366at2157"/>
<dbReference type="Proteomes" id="UP000198888">
    <property type="component" value="Unassembled WGS sequence"/>
</dbReference>
<dbReference type="GeneID" id="35002309"/>
<dbReference type="STRING" id="1073996.SAMN05444271_1194"/>
<keyword evidence="2" id="KW-1185">Reference proteome</keyword>
<sequence>MGISEFKVLDEDVSQDLAGFQAHEVDRIKSKIQDINTACVLGSRDPRFHHDYTKLAGGSDKYTFYRKWVGRDKFRLIFEVSGERMVLVAVLKKDDHAYNPSEYAQRMSEFESGDRQGEIP</sequence>
<evidence type="ECO:0000313" key="1">
    <source>
        <dbReference type="EMBL" id="SEJ06636.1"/>
    </source>
</evidence>
<dbReference type="RefSeq" id="WP_089673052.1">
    <property type="nucleotide sequence ID" value="NZ_CP024845.1"/>
</dbReference>
<accession>A0A1H6VSD6</accession>
<dbReference type="AlphaFoldDB" id="A0A1H6VSD6"/>
<organism evidence="1 2">
    <name type="scientific">Halohasta litchfieldiae</name>
    <dbReference type="NCBI Taxonomy" id="1073996"/>
    <lineage>
        <taxon>Archaea</taxon>
        <taxon>Methanobacteriati</taxon>
        <taxon>Methanobacteriota</taxon>
        <taxon>Stenosarchaea group</taxon>
        <taxon>Halobacteria</taxon>
        <taxon>Halobacteriales</taxon>
        <taxon>Haloferacaceae</taxon>
        <taxon>Halohasta</taxon>
    </lineage>
</organism>